<dbReference type="AlphaFoldDB" id="A0AA38GD65"/>
<dbReference type="PROSITE" id="PS00107">
    <property type="entry name" value="PROTEIN_KINASE_ATP"/>
    <property type="match status" value="1"/>
</dbReference>
<evidence type="ECO:0000256" key="6">
    <source>
        <dbReference type="ARBA" id="ARBA00022840"/>
    </source>
</evidence>
<proteinExistence type="inferred from homology"/>
<dbReference type="InterPro" id="IPR000719">
    <property type="entry name" value="Prot_kinase_dom"/>
</dbReference>
<dbReference type="PROSITE" id="PS00108">
    <property type="entry name" value="PROTEIN_KINASE_ST"/>
    <property type="match status" value="1"/>
</dbReference>
<evidence type="ECO:0000256" key="7">
    <source>
        <dbReference type="ARBA" id="ARBA00038035"/>
    </source>
</evidence>
<dbReference type="GO" id="GO:0004674">
    <property type="term" value="F:protein serine/threonine kinase activity"/>
    <property type="evidence" value="ECO:0007669"/>
    <property type="project" value="UniProtKB-KW"/>
</dbReference>
<dbReference type="Proteomes" id="UP000824469">
    <property type="component" value="Unassembled WGS sequence"/>
</dbReference>
<evidence type="ECO:0000313" key="16">
    <source>
        <dbReference type="Proteomes" id="UP000824469"/>
    </source>
</evidence>
<dbReference type="InterPro" id="IPR017441">
    <property type="entry name" value="Protein_kinase_ATP_BS"/>
</dbReference>
<organism evidence="15 16">
    <name type="scientific">Taxus chinensis</name>
    <name type="common">Chinese yew</name>
    <name type="synonym">Taxus wallichiana var. chinensis</name>
    <dbReference type="NCBI Taxonomy" id="29808"/>
    <lineage>
        <taxon>Eukaryota</taxon>
        <taxon>Viridiplantae</taxon>
        <taxon>Streptophyta</taxon>
        <taxon>Embryophyta</taxon>
        <taxon>Tracheophyta</taxon>
        <taxon>Spermatophyta</taxon>
        <taxon>Pinopsida</taxon>
        <taxon>Pinidae</taxon>
        <taxon>Conifers II</taxon>
        <taxon>Cupressales</taxon>
        <taxon>Taxaceae</taxon>
        <taxon>Taxus</taxon>
    </lineage>
</organism>
<comment type="similarity">
    <text evidence="7">Belongs to the protein kinase superfamily. STE Ser/Thr protein kinase family. MAP kinase kinase subfamily.</text>
</comment>
<evidence type="ECO:0000256" key="2">
    <source>
        <dbReference type="ARBA" id="ARBA00022553"/>
    </source>
</evidence>
<dbReference type="Gene3D" id="1.10.510.10">
    <property type="entry name" value="Transferase(Phosphotransferase) domain 1"/>
    <property type="match status" value="1"/>
</dbReference>
<sequence>MGMATKKRLELKLPIPTRFKHPMPLPLPLPPKERGSDHFVLAGPVQRKLDVTSMHKEMAELIRQAQSSDLERLGILGHGSGGTVYKVLHRKSSSHYALKVVRLDHDRYIMREAEILKKINSPFIVKCEGIFEEGGSINFVLEYMDGGSLANLLKHKKRMSESFIANAAAQVLKGLKYLHGERIVHRDIKPSNLLMNRNSQVIKIADFGVSRVVSQSMDTVSCNSYVGTCAYMSPERFDPDSYGGSYNGYAGDVWSFGLSMLECYVGYFPFLAPGQKADWATLMCAICFGDPPCAPPGSSAQFRSFIGCCLQKDPSNRWTPSQLLNHPFLTEFMHRFK</sequence>
<dbReference type="PROSITE" id="PS50011">
    <property type="entry name" value="PROTEIN_KINASE_DOM"/>
    <property type="match status" value="1"/>
</dbReference>
<evidence type="ECO:0000256" key="12">
    <source>
        <dbReference type="PROSITE-ProRule" id="PRU10141"/>
    </source>
</evidence>
<evidence type="ECO:0000313" key="15">
    <source>
        <dbReference type="EMBL" id="KAH9321387.1"/>
    </source>
</evidence>
<feature type="binding site" evidence="12">
    <location>
        <position position="99"/>
    </location>
    <ligand>
        <name>ATP</name>
        <dbReference type="ChEBI" id="CHEBI:30616"/>
    </ligand>
</feature>
<keyword evidence="16" id="KW-1185">Reference proteome</keyword>
<dbReference type="GO" id="GO:0006950">
    <property type="term" value="P:response to stress"/>
    <property type="evidence" value="ECO:0007669"/>
    <property type="project" value="UniProtKB-ARBA"/>
</dbReference>
<evidence type="ECO:0000256" key="8">
    <source>
        <dbReference type="ARBA" id="ARBA00038999"/>
    </source>
</evidence>
<evidence type="ECO:0000256" key="3">
    <source>
        <dbReference type="ARBA" id="ARBA00022679"/>
    </source>
</evidence>
<keyword evidence="6 12" id="KW-0067">ATP-binding</keyword>
<dbReference type="SMART" id="SM00220">
    <property type="entry name" value="S_TKc"/>
    <property type="match status" value="1"/>
</dbReference>
<evidence type="ECO:0000256" key="11">
    <source>
        <dbReference type="ARBA" id="ARBA00051693"/>
    </source>
</evidence>
<protein>
    <recommendedName>
        <fullName evidence="8">mitogen-activated protein kinase kinase</fullName>
        <ecNumber evidence="8">2.7.12.2</ecNumber>
    </recommendedName>
</protein>
<dbReference type="Gene3D" id="3.30.200.20">
    <property type="entry name" value="Phosphorylase Kinase, domain 1"/>
    <property type="match status" value="1"/>
</dbReference>
<evidence type="ECO:0000256" key="9">
    <source>
        <dbReference type="ARBA" id="ARBA00049014"/>
    </source>
</evidence>
<dbReference type="PANTHER" id="PTHR48013:SF9">
    <property type="entry name" value="DUAL SPECIFICITY MITOGEN-ACTIVATED PROTEIN KINASE KINASE 5"/>
    <property type="match status" value="1"/>
</dbReference>
<evidence type="ECO:0000256" key="1">
    <source>
        <dbReference type="ARBA" id="ARBA00022527"/>
    </source>
</evidence>
<dbReference type="GO" id="GO:0005524">
    <property type="term" value="F:ATP binding"/>
    <property type="evidence" value="ECO:0007669"/>
    <property type="project" value="UniProtKB-UniRule"/>
</dbReference>
<dbReference type="Pfam" id="PF00069">
    <property type="entry name" value="Pkinase"/>
    <property type="match status" value="1"/>
</dbReference>
<evidence type="ECO:0000256" key="13">
    <source>
        <dbReference type="RuleBase" id="RU000304"/>
    </source>
</evidence>
<dbReference type="SUPFAM" id="SSF56112">
    <property type="entry name" value="Protein kinase-like (PK-like)"/>
    <property type="match status" value="1"/>
</dbReference>
<comment type="caution">
    <text evidence="15">The sequence shown here is derived from an EMBL/GenBank/DDBJ whole genome shotgun (WGS) entry which is preliminary data.</text>
</comment>
<keyword evidence="1 13" id="KW-0723">Serine/threonine-protein kinase</keyword>
<gene>
    <name evidence="15" type="ORF">KI387_016026</name>
</gene>
<name>A0AA38GD65_TAXCH</name>
<feature type="domain" description="Protein kinase" evidence="14">
    <location>
        <begin position="70"/>
        <end position="329"/>
    </location>
</feature>
<evidence type="ECO:0000259" key="14">
    <source>
        <dbReference type="PROSITE" id="PS50011"/>
    </source>
</evidence>
<dbReference type="InterPro" id="IPR011009">
    <property type="entry name" value="Kinase-like_dom_sf"/>
</dbReference>
<accession>A0AA38GD65</accession>
<comment type="catalytic activity">
    <reaction evidence="11">
        <text>L-tyrosyl-[protein] + ATP = O-phospho-L-tyrosyl-[protein] + ADP + H(+)</text>
        <dbReference type="Rhea" id="RHEA:10596"/>
        <dbReference type="Rhea" id="RHEA-COMP:10136"/>
        <dbReference type="Rhea" id="RHEA-COMP:20101"/>
        <dbReference type="ChEBI" id="CHEBI:15378"/>
        <dbReference type="ChEBI" id="CHEBI:30616"/>
        <dbReference type="ChEBI" id="CHEBI:46858"/>
        <dbReference type="ChEBI" id="CHEBI:61978"/>
        <dbReference type="ChEBI" id="CHEBI:456216"/>
        <dbReference type="EC" id="2.7.12.2"/>
    </reaction>
</comment>
<keyword evidence="2" id="KW-0597">Phosphoprotein</keyword>
<comment type="catalytic activity">
    <reaction evidence="9">
        <text>L-seryl-[protein] + ATP = O-phospho-L-seryl-[protein] + ADP + H(+)</text>
        <dbReference type="Rhea" id="RHEA:17989"/>
        <dbReference type="Rhea" id="RHEA-COMP:9863"/>
        <dbReference type="Rhea" id="RHEA-COMP:11604"/>
        <dbReference type="ChEBI" id="CHEBI:15378"/>
        <dbReference type="ChEBI" id="CHEBI:29999"/>
        <dbReference type="ChEBI" id="CHEBI:30616"/>
        <dbReference type="ChEBI" id="CHEBI:83421"/>
        <dbReference type="ChEBI" id="CHEBI:456216"/>
        <dbReference type="EC" id="2.7.12.2"/>
    </reaction>
</comment>
<dbReference type="CDD" id="cd06623">
    <property type="entry name" value="PKc_MAPKK_plant_like"/>
    <property type="match status" value="1"/>
</dbReference>
<evidence type="ECO:0000256" key="10">
    <source>
        <dbReference type="ARBA" id="ARBA00049299"/>
    </source>
</evidence>
<dbReference type="FunFam" id="1.10.510.10:FF:000350">
    <property type="entry name" value="Mitogen-activated protein kinase 2"/>
    <property type="match status" value="1"/>
</dbReference>
<reference evidence="15 16" key="1">
    <citation type="journal article" date="2021" name="Nat. Plants">
        <title>The Taxus genome provides insights into paclitaxel biosynthesis.</title>
        <authorList>
            <person name="Xiong X."/>
            <person name="Gou J."/>
            <person name="Liao Q."/>
            <person name="Li Y."/>
            <person name="Zhou Q."/>
            <person name="Bi G."/>
            <person name="Li C."/>
            <person name="Du R."/>
            <person name="Wang X."/>
            <person name="Sun T."/>
            <person name="Guo L."/>
            <person name="Liang H."/>
            <person name="Lu P."/>
            <person name="Wu Y."/>
            <person name="Zhang Z."/>
            <person name="Ro D.K."/>
            <person name="Shang Y."/>
            <person name="Huang S."/>
            <person name="Yan J."/>
        </authorList>
    </citation>
    <scope>NUCLEOTIDE SEQUENCE [LARGE SCALE GENOMIC DNA]</scope>
    <source>
        <strain evidence="15">Ta-2019</strain>
    </source>
</reference>
<dbReference type="EMBL" id="JAHRHJ020000003">
    <property type="protein sequence ID" value="KAH9321387.1"/>
    <property type="molecule type" value="Genomic_DNA"/>
</dbReference>
<dbReference type="GO" id="GO:0004708">
    <property type="term" value="F:MAP kinase kinase activity"/>
    <property type="evidence" value="ECO:0007669"/>
    <property type="project" value="UniProtKB-EC"/>
</dbReference>
<keyword evidence="3" id="KW-0808">Transferase</keyword>
<keyword evidence="4 12" id="KW-0547">Nucleotide-binding</keyword>
<dbReference type="EC" id="2.7.12.2" evidence="8"/>
<evidence type="ECO:0000256" key="4">
    <source>
        <dbReference type="ARBA" id="ARBA00022741"/>
    </source>
</evidence>
<keyword evidence="5" id="KW-0418">Kinase</keyword>
<dbReference type="PANTHER" id="PTHR48013">
    <property type="entry name" value="DUAL SPECIFICITY MITOGEN-ACTIVATED PROTEIN KINASE KINASE 5-RELATED"/>
    <property type="match status" value="1"/>
</dbReference>
<dbReference type="OMA" id="FPFGKKD"/>
<comment type="catalytic activity">
    <reaction evidence="10">
        <text>L-threonyl-[protein] + ATP = O-phospho-L-threonyl-[protein] + ADP + H(+)</text>
        <dbReference type="Rhea" id="RHEA:46608"/>
        <dbReference type="Rhea" id="RHEA-COMP:11060"/>
        <dbReference type="Rhea" id="RHEA-COMP:11605"/>
        <dbReference type="ChEBI" id="CHEBI:15378"/>
        <dbReference type="ChEBI" id="CHEBI:30013"/>
        <dbReference type="ChEBI" id="CHEBI:30616"/>
        <dbReference type="ChEBI" id="CHEBI:61977"/>
        <dbReference type="ChEBI" id="CHEBI:456216"/>
        <dbReference type="EC" id="2.7.12.2"/>
    </reaction>
</comment>
<evidence type="ECO:0000256" key="5">
    <source>
        <dbReference type="ARBA" id="ARBA00022777"/>
    </source>
</evidence>
<dbReference type="GO" id="GO:0051707">
    <property type="term" value="P:response to other organism"/>
    <property type="evidence" value="ECO:0007669"/>
    <property type="project" value="UniProtKB-ARBA"/>
</dbReference>
<dbReference type="InterPro" id="IPR008271">
    <property type="entry name" value="Ser/Thr_kinase_AS"/>
</dbReference>